<evidence type="ECO:0000259" key="7">
    <source>
        <dbReference type="Pfam" id="PF02775"/>
    </source>
</evidence>
<comment type="similarity">
    <text evidence="6">Belongs to the TPP enzyme family. MenD subfamily.</text>
</comment>
<evidence type="ECO:0000313" key="11">
    <source>
        <dbReference type="Proteomes" id="UP000254807"/>
    </source>
</evidence>
<evidence type="ECO:0000256" key="3">
    <source>
        <dbReference type="ARBA" id="ARBA00022842"/>
    </source>
</evidence>
<keyword evidence="1 6" id="KW-0808">Transferase</keyword>
<keyword evidence="4 6" id="KW-0786">Thiamine pyrophosphate</keyword>
<dbReference type="PIRSF" id="PIRSF004983">
    <property type="entry name" value="MenD"/>
    <property type="match status" value="1"/>
</dbReference>
<gene>
    <name evidence="6 10" type="primary">menD</name>
    <name evidence="10" type="ORF">NCTC12360_01737</name>
</gene>
<dbReference type="SUPFAM" id="SSF52518">
    <property type="entry name" value="Thiamin diphosphate-binding fold (THDP-binding)"/>
    <property type="match status" value="2"/>
</dbReference>
<dbReference type="HAMAP" id="MF_01659">
    <property type="entry name" value="MenD"/>
    <property type="match status" value="1"/>
</dbReference>
<comment type="cofactor">
    <cofactor evidence="6">
        <name>thiamine diphosphate</name>
        <dbReference type="ChEBI" id="CHEBI:58937"/>
    </cofactor>
    <text evidence="6">Binds 1 thiamine pyrophosphate per subunit.</text>
</comment>
<proteinExistence type="inferred from homology"/>
<dbReference type="NCBIfam" id="TIGR00173">
    <property type="entry name" value="menD"/>
    <property type="match status" value="1"/>
</dbReference>
<accession>A0A376GZ40</accession>
<comment type="pathway">
    <text evidence="6">Quinol/quinone metabolism; 1,4-dihydroxy-2-naphthoate biosynthesis; 1,4-dihydroxy-2-naphthoate from chorismate: step 2/7.</text>
</comment>
<dbReference type="EMBL" id="UFYW01000001">
    <property type="protein sequence ID" value="STD83273.1"/>
    <property type="molecule type" value="Genomic_DNA"/>
</dbReference>
<keyword evidence="11" id="KW-1185">Reference proteome</keyword>
<evidence type="ECO:0000256" key="2">
    <source>
        <dbReference type="ARBA" id="ARBA00022723"/>
    </source>
</evidence>
<dbReference type="GO" id="GO:0009234">
    <property type="term" value="P:menaquinone biosynthetic process"/>
    <property type="evidence" value="ECO:0007669"/>
    <property type="project" value="UniProtKB-UniRule"/>
</dbReference>
<dbReference type="GO" id="GO:0030976">
    <property type="term" value="F:thiamine pyrophosphate binding"/>
    <property type="evidence" value="ECO:0007669"/>
    <property type="project" value="UniProtKB-UniRule"/>
</dbReference>
<reference evidence="10 11" key="1">
    <citation type="submission" date="2018-06" db="EMBL/GenBank/DDBJ databases">
        <authorList>
            <consortium name="Pathogen Informatics"/>
            <person name="Doyle S."/>
        </authorList>
    </citation>
    <scope>NUCLEOTIDE SEQUENCE [LARGE SCALE GENOMIC DNA]</scope>
    <source>
        <strain evidence="10 11">NCTC12360</strain>
    </source>
</reference>
<dbReference type="Pfam" id="PF02776">
    <property type="entry name" value="TPP_enzyme_N"/>
    <property type="match status" value="1"/>
</dbReference>
<protein>
    <recommendedName>
        <fullName evidence="6">2-succinyl-5-enolpyruvyl-6-hydroxy-3-cyclohexene-1-carboxylate synthase</fullName>
        <shortName evidence="6">SEPHCHC synthase</shortName>
        <ecNumber evidence="6">2.2.1.9</ecNumber>
    </recommendedName>
    <alternativeName>
        <fullName evidence="6">Menaquinone biosynthesis protein MenD</fullName>
    </alternativeName>
</protein>
<evidence type="ECO:0000256" key="5">
    <source>
        <dbReference type="ARBA" id="ARBA00023211"/>
    </source>
</evidence>
<keyword evidence="3 6" id="KW-0460">Magnesium</keyword>
<dbReference type="Gene3D" id="3.40.50.970">
    <property type="match status" value="2"/>
</dbReference>
<evidence type="ECO:0000256" key="4">
    <source>
        <dbReference type="ARBA" id="ARBA00023052"/>
    </source>
</evidence>
<evidence type="ECO:0000256" key="1">
    <source>
        <dbReference type="ARBA" id="ARBA00022679"/>
    </source>
</evidence>
<dbReference type="UniPathway" id="UPA00079"/>
<comment type="function">
    <text evidence="6">Catalyzes the thiamine diphosphate-dependent decarboxylation of 2-oxoglutarate and the subsequent addition of the resulting succinic semialdehyde-thiamine pyrophosphate anion to isochorismate to yield 2-succinyl-5-enolpyruvyl-6-hydroxy-3-cyclohexene-1-carboxylate (SEPHCHC).</text>
</comment>
<feature type="domain" description="Thiamine pyrophosphate enzyme N-terminal TPP-binding" evidence="8">
    <location>
        <begin position="17"/>
        <end position="124"/>
    </location>
</feature>
<sequence length="572" mass="63047">MNQQVMTDYLLAAIHGFKAAGIKRAVISPGSRSTPLALLLHRDPEITCWIDVDERSAAFFALGMTKVDLQPTLLLCTSGTAAANYYPAICEAEATNLPLIVLTADRPPELRGVGAPQAMDQQSLYASHVKKMVEMTVPENTPNMLKYSFWQAATTTIEALKQPSGPVHLNFPLREPLLPDFTRICSIQQNIAYLPTQQSLPAAVLTELAPLFMKKGLLVVGESLTPSEAETLHALANHLGWPLVGDPLTNLATCGETSAYFLPQADLIFPQLDADFIPEVVLRFGRLPMTKNVLLWLSGLPEGIDWLFVDESGQWQDQLHRSAFLLQLTIEDFVEQVSKLPSRPQPEWFQPWQKLQAVAEEALATTHSLTEWNETAAVRILQQTLGHDAQLLLANSNAIRFVDRYGTVTGSAYQVFGNRGVNGIDGLISTVAGIAAASQKPTYLLIGDLAFFHDMNGLQLLKQYQLPVTIILLNNNGGGIFSFLSQNTLSESDFVPLFGTPLDLDFQQAAKLYGAKWHAPATLTDFASQIEQSLTTPCFQIIEVAGLQKDPVIAWQALQQEFQERISNENKR</sequence>
<dbReference type="GO" id="GO:0070204">
    <property type="term" value="F:2-succinyl-5-enolpyruvyl-6-hydroxy-3-cyclohexene-1-carboxylic-acid synthase activity"/>
    <property type="evidence" value="ECO:0007669"/>
    <property type="project" value="UniProtKB-UniRule"/>
</dbReference>
<keyword evidence="2 6" id="KW-0479">Metal-binding</keyword>
<dbReference type="PANTHER" id="PTHR42916">
    <property type="entry name" value="2-SUCCINYL-5-ENOLPYRUVYL-6-HYDROXY-3-CYCLOHEXENE-1-CARBOXYLATE SYNTHASE"/>
    <property type="match status" value="1"/>
</dbReference>
<dbReference type="AlphaFoldDB" id="A0A376GZ40"/>
<dbReference type="RefSeq" id="WP_060813558.1">
    <property type="nucleotide sequence ID" value="NZ_JBHULA010000024.1"/>
</dbReference>
<comment type="pathway">
    <text evidence="6">Quinol/quinone metabolism; menaquinone biosynthesis.</text>
</comment>
<evidence type="ECO:0000259" key="9">
    <source>
        <dbReference type="Pfam" id="PF16582"/>
    </source>
</evidence>
<comment type="catalytic activity">
    <reaction evidence="6">
        <text>isochorismate + 2-oxoglutarate + H(+) = 5-enolpyruvoyl-6-hydroxy-2-succinyl-cyclohex-3-ene-1-carboxylate + CO2</text>
        <dbReference type="Rhea" id="RHEA:25593"/>
        <dbReference type="ChEBI" id="CHEBI:15378"/>
        <dbReference type="ChEBI" id="CHEBI:16526"/>
        <dbReference type="ChEBI" id="CHEBI:16810"/>
        <dbReference type="ChEBI" id="CHEBI:29780"/>
        <dbReference type="ChEBI" id="CHEBI:58818"/>
        <dbReference type="EC" id="2.2.1.9"/>
    </reaction>
</comment>
<dbReference type="InterPro" id="IPR011766">
    <property type="entry name" value="TPP_enzyme_TPP-bd"/>
</dbReference>
<comment type="cofactor">
    <cofactor evidence="6">
        <name>Mg(2+)</name>
        <dbReference type="ChEBI" id="CHEBI:18420"/>
    </cofactor>
    <cofactor evidence="6">
        <name>Mn(2+)</name>
        <dbReference type="ChEBI" id="CHEBI:29035"/>
    </cofactor>
</comment>
<dbReference type="GO" id="GO:0030145">
    <property type="term" value="F:manganese ion binding"/>
    <property type="evidence" value="ECO:0007669"/>
    <property type="project" value="UniProtKB-UniRule"/>
</dbReference>
<organism evidence="10 11">
    <name type="scientific">Enterococcus gallinarum</name>
    <dbReference type="NCBI Taxonomy" id="1353"/>
    <lineage>
        <taxon>Bacteria</taxon>
        <taxon>Bacillati</taxon>
        <taxon>Bacillota</taxon>
        <taxon>Bacilli</taxon>
        <taxon>Lactobacillales</taxon>
        <taxon>Enterococcaceae</taxon>
        <taxon>Enterococcus</taxon>
    </lineage>
</organism>
<keyword evidence="5 6" id="KW-0464">Manganese</keyword>
<dbReference type="Pfam" id="PF02775">
    <property type="entry name" value="TPP_enzyme_C"/>
    <property type="match status" value="1"/>
</dbReference>
<dbReference type="Proteomes" id="UP000254807">
    <property type="component" value="Unassembled WGS sequence"/>
</dbReference>
<dbReference type="GO" id="GO:0000287">
    <property type="term" value="F:magnesium ion binding"/>
    <property type="evidence" value="ECO:0007669"/>
    <property type="project" value="UniProtKB-UniRule"/>
</dbReference>
<evidence type="ECO:0000313" key="10">
    <source>
        <dbReference type="EMBL" id="STD83273.1"/>
    </source>
</evidence>
<dbReference type="InterPro" id="IPR032264">
    <property type="entry name" value="MenD_middle"/>
</dbReference>
<comment type="subunit">
    <text evidence="6">Homodimer.</text>
</comment>
<evidence type="ECO:0000256" key="6">
    <source>
        <dbReference type="HAMAP-Rule" id="MF_01659"/>
    </source>
</evidence>
<dbReference type="InterPro" id="IPR029061">
    <property type="entry name" value="THDP-binding"/>
</dbReference>
<evidence type="ECO:0000259" key="8">
    <source>
        <dbReference type="Pfam" id="PF02776"/>
    </source>
</evidence>
<dbReference type="Pfam" id="PF16582">
    <property type="entry name" value="TPP_enzyme_M_2"/>
    <property type="match status" value="1"/>
</dbReference>
<dbReference type="PANTHER" id="PTHR42916:SF1">
    <property type="entry name" value="PROTEIN PHYLLO, CHLOROPLASTIC"/>
    <property type="match status" value="1"/>
</dbReference>
<feature type="domain" description="Menaquinone biosynthesis protein MenD middle" evidence="9">
    <location>
        <begin position="205"/>
        <end position="392"/>
    </location>
</feature>
<dbReference type="CDD" id="cd02009">
    <property type="entry name" value="TPP_SHCHC_synthase"/>
    <property type="match status" value="1"/>
</dbReference>
<dbReference type="InterPro" id="IPR012001">
    <property type="entry name" value="Thiamin_PyroP_enz_TPP-bd_dom"/>
</dbReference>
<dbReference type="UniPathway" id="UPA01057">
    <property type="reaction ID" value="UER00164"/>
</dbReference>
<dbReference type="OrthoDB" id="9791859at2"/>
<dbReference type="Gene3D" id="3.40.50.1220">
    <property type="entry name" value="TPP-binding domain"/>
    <property type="match status" value="1"/>
</dbReference>
<feature type="domain" description="Thiamine pyrophosphate enzyme TPP-binding" evidence="7">
    <location>
        <begin position="430"/>
        <end position="543"/>
    </location>
</feature>
<dbReference type="InterPro" id="IPR004433">
    <property type="entry name" value="MenaQ_synth_MenD"/>
</dbReference>
<keyword evidence="6" id="KW-0474">Menaquinone biosynthesis</keyword>
<name>A0A376GZ40_ENTGA</name>
<dbReference type="CDD" id="cd07037">
    <property type="entry name" value="TPP_PYR_MenD"/>
    <property type="match status" value="1"/>
</dbReference>
<dbReference type="EC" id="2.2.1.9" evidence="6"/>